<keyword evidence="15" id="KW-1133">Transmembrane helix</keyword>
<feature type="signal peptide" evidence="16">
    <location>
        <begin position="1"/>
        <end position="24"/>
    </location>
</feature>
<keyword evidence="10" id="KW-0961">Cell wall biogenesis/degradation</keyword>
<dbReference type="Pfam" id="PF00768">
    <property type="entry name" value="Peptidase_S11"/>
    <property type="match status" value="1"/>
</dbReference>
<dbReference type="GO" id="GO:0008360">
    <property type="term" value="P:regulation of cell shape"/>
    <property type="evidence" value="ECO:0007669"/>
    <property type="project" value="UniProtKB-KW"/>
</dbReference>
<dbReference type="Gene3D" id="3.40.710.10">
    <property type="entry name" value="DD-peptidase/beta-lactamase superfamily"/>
    <property type="match status" value="1"/>
</dbReference>
<evidence type="ECO:0000256" key="2">
    <source>
        <dbReference type="ARBA" id="ARBA00007164"/>
    </source>
</evidence>
<evidence type="ECO:0000256" key="3">
    <source>
        <dbReference type="ARBA" id="ARBA00012448"/>
    </source>
</evidence>
<comment type="similarity">
    <text evidence="2 14">Belongs to the peptidase S11 family.</text>
</comment>
<dbReference type="InterPro" id="IPR012907">
    <property type="entry name" value="Peptidase_S11_C"/>
</dbReference>
<evidence type="ECO:0000313" key="19">
    <source>
        <dbReference type="EMBL" id="MBE6058682.1"/>
    </source>
</evidence>
<sequence length="431" mass="48478">MKKLLFIILSFFAISLLSYSNAYAYSDPPSITGKSVVVMDANTGAVVYGKNENKPYPPASTTKLMTVLLTLENCDLDEVVTVGEFPPTIEGSKIYIDVGEKMTVEEMLYSVIMVSANDCAAALAEHISGSIEEFAVLMNQRAKELGCKNTNFVNPHGLYDDKHRTTAYDLALMEKELLNHEKYIEISKTKSTFLQPTNIFKEKRPLWNDNRLLHDAYQCYYPDAIAGKTGYTDESRHSFVASAGKGDNKFIIAILFDENKAYYDETPKLFDWAFKNFSTEKAFSKGEEIGTFETTNGSIIPLLADKDILYTKDNSSKEKPSIVINKDTLSNKFFNKGEPITTVAVNYNDQDYSSEVLSGSDYEEEVLPVVGNLVTTEDNTISYKNLFMIIGGIVLGIILLILAVIYIIKKRRLAKKRKKLFSSYNSYKNKY</sequence>
<feature type="active site" description="Proton acceptor" evidence="12">
    <location>
        <position position="63"/>
    </location>
</feature>
<feature type="active site" evidence="12">
    <location>
        <position position="115"/>
    </location>
</feature>
<feature type="domain" description="Peptidase S11 D-alanyl-D-alanine carboxypeptidase A N-terminal" evidence="17">
    <location>
        <begin position="27"/>
        <end position="255"/>
    </location>
</feature>
<evidence type="ECO:0000256" key="10">
    <source>
        <dbReference type="ARBA" id="ARBA00023316"/>
    </source>
</evidence>
<feature type="binding site" evidence="13">
    <location>
        <position position="228"/>
    </location>
    <ligand>
        <name>substrate</name>
    </ligand>
</feature>
<comment type="catalytic activity">
    <reaction evidence="11">
        <text>Preferential cleavage: (Ac)2-L-Lys-D-Ala-|-D-Ala. Also transpeptidation of peptidyl-alanyl moieties that are N-acyl substituents of D-alanine.</text>
        <dbReference type="EC" id="3.4.16.4"/>
    </reaction>
</comment>
<dbReference type="EMBL" id="SVCM01000008">
    <property type="protein sequence ID" value="MBE6058682.1"/>
    <property type="molecule type" value="Genomic_DNA"/>
</dbReference>
<dbReference type="Proteomes" id="UP000768462">
    <property type="component" value="Unassembled WGS sequence"/>
</dbReference>
<evidence type="ECO:0000259" key="17">
    <source>
        <dbReference type="Pfam" id="PF00768"/>
    </source>
</evidence>
<evidence type="ECO:0000259" key="18">
    <source>
        <dbReference type="Pfam" id="PF07943"/>
    </source>
</evidence>
<protein>
    <recommendedName>
        <fullName evidence="3">serine-type D-Ala-D-Ala carboxypeptidase</fullName>
        <ecNumber evidence="3">3.4.16.4</ecNumber>
    </recommendedName>
</protein>
<dbReference type="GO" id="GO:0006508">
    <property type="term" value="P:proteolysis"/>
    <property type="evidence" value="ECO:0007669"/>
    <property type="project" value="UniProtKB-KW"/>
</dbReference>
<organism evidence="19 20">
    <name type="scientific">Clostridium sulfidigenes</name>
    <dbReference type="NCBI Taxonomy" id="318464"/>
    <lineage>
        <taxon>Bacteria</taxon>
        <taxon>Bacillati</taxon>
        <taxon>Bacillota</taxon>
        <taxon>Clostridia</taxon>
        <taxon>Eubacteriales</taxon>
        <taxon>Clostridiaceae</taxon>
        <taxon>Clostridium</taxon>
    </lineage>
</organism>
<dbReference type="InterPro" id="IPR018044">
    <property type="entry name" value="Peptidase_S11"/>
</dbReference>
<feature type="chain" id="PRO_5036904391" description="serine-type D-Ala-D-Ala carboxypeptidase" evidence="16">
    <location>
        <begin position="25"/>
        <end position="431"/>
    </location>
</feature>
<dbReference type="InterPro" id="IPR001967">
    <property type="entry name" value="Peptidase_S11_N"/>
</dbReference>
<evidence type="ECO:0000256" key="6">
    <source>
        <dbReference type="ARBA" id="ARBA00022729"/>
    </source>
</evidence>
<evidence type="ECO:0000256" key="1">
    <source>
        <dbReference type="ARBA" id="ARBA00004752"/>
    </source>
</evidence>
<evidence type="ECO:0000256" key="16">
    <source>
        <dbReference type="SAM" id="SignalP"/>
    </source>
</evidence>
<dbReference type="GO" id="GO:0009002">
    <property type="term" value="F:serine-type D-Ala-D-Ala carboxypeptidase activity"/>
    <property type="evidence" value="ECO:0007669"/>
    <property type="project" value="UniProtKB-EC"/>
</dbReference>
<name>A0A927W1E6_9CLOT</name>
<evidence type="ECO:0000256" key="14">
    <source>
        <dbReference type="RuleBase" id="RU004016"/>
    </source>
</evidence>
<dbReference type="EC" id="3.4.16.4" evidence="3"/>
<keyword evidence="6 16" id="KW-0732">Signal</keyword>
<keyword evidence="7" id="KW-0378">Hydrolase</keyword>
<dbReference type="AlphaFoldDB" id="A0A927W1E6"/>
<gene>
    <name evidence="19" type="ORF">E7215_00700</name>
</gene>
<dbReference type="Pfam" id="PF07943">
    <property type="entry name" value="PBP5_C"/>
    <property type="match status" value="1"/>
</dbReference>
<dbReference type="GO" id="GO:0071555">
    <property type="term" value="P:cell wall organization"/>
    <property type="evidence" value="ECO:0007669"/>
    <property type="project" value="UniProtKB-KW"/>
</dbReference>
<evidence type="ECO:0000256" key="8">
    <source>
        <dbReference type="ARBA" id="ARBA00022960"/>
    </source>
</evidence>
<feature type="domain" description="Peptidase S11 D-Ala-D-Ala carboxypeptidase A C-terminal" evidence="18">
    <location>
        <begin position="277"/>
        <end position="354"/>
    </location>
</feature>
<evidence type="ECO:0000256" key="11">
    <source>
        <dbReference type="ARBA" id="ARBA00034000"/>
    </source>
</evidence>
<proteinExistence type="inferred from homology"/>
<keyword evidence="15" id="KW-0472">Membrane</keyword>
<evidence type="ECO:0000256" key="5">
    <source>
        <dbReference type="ARBA" id="ARBA00022670"/>
    </source>
</evidence>
<keyword evidence="5" id="KW-0645">Protease</keyword>
<keyword evidence="4 19" id="KW-0121">Carboxypeptidase</keyword>
<dbReference type="GO" id="GO:0009252">
    <property type="term" value="P:peptidoglycan biosynthetic process"/>
    <property type="evidence" value="ECO:0007669"/>
    <property type="project" value="UniProtKB-KW"/>
</dbReference>
<evidence type="ECO:0000313" key="20">
    <source>
        <dbReference type="Proteomes" id="UP000768462"/>
    </source>
</evidence>
<dbReference type="PANTHER" id="PTHR21581:SF33">
    <property type="entry name" value="D-ALANYL-D-ALANINE CARBOXYPEPTIDASE DACB"/>
    <property type="match status" value="1"/>
</dbReference>
<evidence type="ECO:0000256" key="12">
    <source>
        <dbReference type="PIRSR" id="PIRSR618044-1"/>
    </source>
</evidence>
<evidence type="ECO:0000256" key="4">
    <source>
        <dbReference type="ARBA" id="ARBA00022645"/>
    </source>
</evidence>
<feature type="active site" description="Acyl-ester intermediate" evidence="12">
    <location>
        <position position="60"/>
    </location>
</feature>
<evidence type="ECO:0000256" key="13">
    <source>
        <dbReference type="PIRSR" id="PIRSR618044-2"/>
    </source>
</evidence>
<dbReference type="InterPro" id="IPR012338">
    <property type="entry name" value="Beta-lactam/transpept-like"/>
</dbReference>
<keyword evidence="8" id="KW-0133">Cell shape</keyword>
<comment type="caution">
    <text evidence="19">The sequence shown here is derived from an EMBL/GenBank/DDBJ whole genome shotgun (WGS) entry which is preliminary data.</text>
</comment>
<feature type="transmembrane region" description="Helical" evidence="15">
    <location>
        <begin position="386"/>
        <end position="408"/>
    </location>
</feature>
<dbReference type="PANTHER" id="PTHR21581">
    <property type="entry name" value="D-ALANYL-D-ALANINE CARBOXYPEPTIDASE"/>
    <property type="match status" value="1"/>
</dbReference>
<reference evidence="19" key="1">
    <citation type="submission" date="2019-04" db="EMBL/GenBank/DDBJ databases">
        <title>Evolution of Biomass-Degrading Anaerobic Consortia Revealed by Metagenomics.</title>
        <authorList>
            <person name="Peng X."/>
        </authorList>
    </citation>
    <scope>NUCLEOTIDE SEQUENCE</scope>
    <source>
        <strain evidence="19">SIG254</strain>
    </source>
</reference>
<keyword evidence="9" id="KW-0573">Peptidoglycan synthesis</keyword>
<keyword evidence="15" id="KW-0812">Transmembrane</keyword>
<evidence type="ECO:0000256" key="9">
    <source>
        <dbReference type="ARBA" id="ARBA00022984"/>
    </source>
</evidence>
<evidence type="ECO:0000256" key="15">
    <source>
        <dbReference type="SAM" id="Phobius"/>
    </source>
</evidence>
<dbReference type="PRINTS" id="PR00725">
    <property type="entry name" value="DADACBPTASE1"/>
</dbReference>
<evidence type="ECO:0000256" key="7">
    <source>
        <dbReference type="ARBA" id="ARBA00022801"/>
    </source>
</evidence>
<accession>A0A927W1E6</accession>
<dbReference type="SUPFAM" id="SSF56601">
    <property type="entry name" value="beta-lactamase/transpeptidase-like"/>
    <property type="match status" value="1"/>
</dbReference>
<comment type="pathway">
    <text evidence="1">Cell wall biogenesis; peptidoglycan biosynthesis.</text>
</comment>